<organism evidence="4 5">
    <name type="scientific">Hymenobacter aquaticus</name>
    <dbReference type="NCBI Taxonomy" id="1867101"/>
    <lineage>
        <taxon>Bacteria</taxon>
        <taxon>Pseudomonadati</taxon>
        <taxon>Bacteroidota</taxon>
        <taxon>Cytophagia</taxon>
        <taxon>Cytophagales</taxon>
        <taxon>Hymenobacteraceae</taxon>
        <taxon>Hymenobacter</taxon>
    </lineage>
</organism>
<evidence type="ECO:0000313" key="5">
    <source>
        <dbReference type="Proteomes" id="UP000297549"/>
    </source>
</evidence>
<accession>A0A4Z0PX41</accession>
<dbReference type="Pfam" id="PF03713">
    <property type="entry name" value="DUF305"/>
    <property type="match status" value="1"/>
</dbReference>
<dbReference type="Pfam" id="PF19335">
    <property type="entry name" value="HMBD"/>
    <property type="match status" value="1"/>
</dbReference>
<reference evidence="4 5" key="1">
    <citation type="submission" date="2019-04" db="EMBL/GenBank/DDBJ databases">
        <authorList>
            <person name="Feng G."/>
            <person name="Zhang J."/>
            <person name="Zhu H."/>
        </authorList>
    </citation>
    <scope>NUCLEOTIDE SEQUENCE [LARGE SCALE GENOMIC DNA]</scope>
    <source>
        <strain evidence="4 5">JCM 31653</strain>
    </source>
</reference>
<dbReference type="AlphaFoldDB" id="A0A4Z0PX41"/>
<evidence type="ECO:0000313" key="4">
    <source>
        <dbReference type="EMBL" id="TGE21501.1"/>
    </source>
</evidence>
<dbReference type="EMBL" id="SRLC01000002">
    <property type="protein sequence ID" value="TGE21501.1"/>
    <property type="molecule type" value="Genomic_DNA"/>
</dbReference>
<evidence type="ECO:0000259" key="3">
    <source>
        <dbReference type="Pfam" id="PF19335"/>
    </source>
</evidence>
<dbReference type="PANTHER" id="PTHR36933:SF1">
    <property type="entry name" value="SLL0788 PROTEIN"/>
    <property type="match status" value="1"/>
</dbReference>
<name>A0A4Z0PX41_9BACT</name>
<comment type="caution">
    <text evidence="4">The sequence shown here is derived from an EMBL/GenBank/DDBJ whole genome shotgun (WGS) entry which is preliminary data.</text>
</comment>
<dbReference type="InterPro" id="IPR005183">
    <property type="entry name" value="DUF305_CopM-like"/>
</dbReference>
<dbReference type="InterPro" id="IPR012347">
    <property type="entry name" value="Ferritin-like"/>
</dbReference>
<evidence type="ECO:0000259" key="2">
    <source>
        <dbReference type="Pfam" id="PF03713"/>
    </source>
</evidence>
<keyword evidence="1" id="KW-0732">Signal</keyword>
<dbReference type="PROSITE" id="PS51257">
    <property type="entry name" value="PROKAR_LIPOPROTEIN"/>
    <property type="match status" value="1"/>
</dbReference>
<dbReference type="OrthoDB" id="8603558at2"/>
<proteinExistence type="predicted"/>
<keyword evidence="5" id="KW-1185">Reference proteome</keyword>
<dbReference type="GO" id="GO:0046872">
    <property type="term" value="F:metal ion binding"/>
    <property type="evidence" value="ECO:0007669"/>
    <property type="project" value="InterPro"/>
</dbReference>
<feature type="chain" id="PRO_5021436567" evidence="1">
    <location>
        <begin position="28"/>
        <end position="269"/>
    </location>
</feature>
<dbReference type="PANTHER" id="PTHR36933">
    <property type="entry name" value="SLL0788 PROTEIN"/>
    <property type="match status" value="1"/>
</dbReference>
<dbReference type="RefSeq" id="WP_135464048.1">
    <property type="nucleotide sequence ID" value="NZ_SRLC01000002.1"/>
</dbReference>
<feature type="signal peptide" evidence="1">
    <location>
        <begin position="1"/>
        <end position="27"/>
    </location>
</feature>
<protein>
    <submittedName>
        <fullName evidence="4">DUF305 domain-containing protein</fullName>
    </submittedName>
</protein>
<evidence type="ECO:0000256" key="1">
    <source>
        <dbReference type="SAM" id="SignalP"/>
    </source>
</evidence>
<feature type="domain" description="DUF305" evidence="2">
    <location>
        <begin position="81"/>
        <end position="226"/>
    </location>
</feature>
<gene>
    <name evidence="4" type="ORF">E5K00_14540</name>
</gene>
<dbReference type="InterPro" id="IPR045800">
    <property type="entry name" value="HMBD"/>
</dbReference>
<feature type="domain" description="Heavy metal binding" evidence="3">
    <location>
        <begin position="241"/>
        <end position="268"/>
    </location>
</feature>
<dbReference type="Gene3D" id="1.20.1260.10">
    <property type="match status" value="2"/>
</dbReference>
<sequence>MKRSAFFLSALASCTLLLSSCDGNKTAETTTTTTTTDSAGHGDMAGMDHAPMSHAATPDMKGVMNTMMTNMDALKPAGNTDHDFAHMMLAHHKGAVEMSALELKEGKDATLRAMAQKISDDQQQEILALEAIAERLDGAAANYKPTDPADPFTRQMKSSMDVMMTNLGEPSGSVDQDYARLMVPHHQSAVDMAKAELAHGRDPKLKAMAQQMINAQEKEIKQFKEWQAKTGSQLKASSVLYECPMGCEGSQSTKPGKCPVCEMELEKKA</sequence>
<dbReference type="Proteomes" id="UP000297549">
    <property type="component" value="Unassembled WGS sequence"/>
</dbReference>